<name>A0A6S7ILM2_PARCT</name>
<accession>A0A6S7ILM2</accession>
<gene>
    <name evidence="1" type="ORF">PACLA_8A040518</name>
</gene>
<evidence type="ECO:0000313" key="1">
    <source>
        <dbReference type="EMBL" id="CAB4018617.1"/>
    </source>
</evidence>
<dbReference type="AlphaFoldDB" id="A0A6S7ILM2"/>
<protein>
    <submittedName>
        <fullName evidence="1">Uncharacterized protein</fullName>
    </submittedName>
</protein>
<organism evidence="1 2">
    <name type="scientific">Paramuricea clavata</name>
    <name type="common">Red gorgonian</name>
    <name type="synonym">Violescent sea-whip</name>
    <dbReference type="NCBI Taxonomy" id="317549"/>
    <lineage>
        <taxon>Eukaryota</taxon>
        <taxon>Metazoa</taxon>
        <taxon>Cnidaria</taxon>
        <taxon>Anthozoa</taxon>
        <taxon>Octocorallia</taxon>
        <taxon>Malacalcyonacea</taxon>
        <taxon>Plexauridae</taxon>
        <taxon>Paramuricea</taxon>
    </lineage>
</organism>
<evidence type="ECO:0000313" key="2">
    <source>
        <dbReference type="Proteomes" id="UP001152795"/>
    </source>
</evidence>
<dbReference type="OrthoDB" id="427924at2759"/>
<sequence>MRVTLDGWPMSCETEPLKPCVRRKLELSVEDGCLLWGRRVIIPLPGRSKILASSTPLAAHPGVSRMKAL</sequence>
<keyword evidence="2" id="KW-1185">Reference proteome</keyword>
<dbReference type="Proteomes" id="UP001152795">
    <property type="component" value="Unassembled WGS sequence"/>
</dbReference>
<proteinExistence type="predicted"/>
<feature type="non-terminal residue" evidence="1">
    <location>
        <position position="69"/>
    </location>
</feature>
<reference evidence="1" key="1">
    <citation type="submission" date="2020-04" db="EMBL/GenBank/DDBJ databases">
        <authorList>
            <person name="Alioto T."/>
            <person name="Alioto T."/>
            <person name="Gomez Garrido J."/>
        </authorList>
    </citation>
    <scope>NUCLEOTIDE SEQUENCE</scope>
    <source>
        <strain evidence="1">A484AB</strain>
    </source>
</reference>
<dbReference type="EMBL" id="CACRXK020010088">
    <property type="protein sequence ID" value="CAB4018617.1"/>
    <property type="molecule type" value="Genomic_DNA"/>
</dbReference>
<comment type="caution">
    <text evidence="1">The sequence shown here is derived from an EMBL/GenBank/DDBJ whole genome shotgun (WGS) entry which is preliminary data.</text>
</comment>